<dbReference type="EMBL" id="JAOYFB010000038">
    <property type="protein sequence ID" value="KAK4025807.1"/>
    <property type="molecule type" value="Genomic_DNA"/>
</dbReference>
<feature type="compositionally biased region" description="Acidic residues" evidence="1">
    <location>
        <begin position="190"/>
        <end position="229"/>
    </location>
</feature>
<accession>A0ABR0AL13</accession>
<proteinExistence type="predicted"/>
<evidence type="ECO:0000259" key="2">
    <source>
        <dbReference type="Pfam" id="PF10283"/>
    </source>
</evidence>
<dbReference type="InterPro" id="IPR019406">
    <property type="entry name" value="APLF_PBZ"/>
</dbReference>
<feature type="compositionally biased region" description="Basic and acidic residues" evidence="1">
    <location>
        <begin position="51"/>
        <end position="61"/>
    </location>
</feature>
<dbReference type="InterPro" id="IPR039253">
    <property type="entry name" value="APLF"/>
</dbReference>
<evidence type="ECO:0000313" key="3">
    <source>
        <dbReference type="EMBL" id="KAK4025807.1"/>
    </source>
</evidence>
<name>A0ABR0AL13_9CRUS</name>
<reference evidence="3 4" key="1">
    <citation type="journal article" date="2023" name="Nucleic Acids Res.">
        <title>The hologenome of Daphnia magna reveals possible DNA methylation and microbiome-mediated evolution of the host genome.</title>
        <authorList>
            <person name="Chaturvedi A."/>
            <person name="Li X."/>
            <person name="Dhandapani V."/>
            <person name="Marshall H."/>
            <person name="Kissane S."/>
            <person name="Cuenca-Cambronero M."/>
            <person name="Asole G."/>
            <person name="Calvet F."/>
            <person name="Ruiz-Romero M."/>
            <person name="Marangio P."/>
            <person name="Guigo R."/>
            <person name="Rago D."/>
            <person name="Mirbahai L."/>
            <person name="Eastwood N."/>
            <person name="Colbourne J.K."/>
            <person name="Zhou J."/>
            <person name="Mallon E."/>
            <person name="Orsini L."/>
        </authorList>
    </citation>
    <scope>NUCLEOTIDE SEQUENCE [LARGE SCALE GENOMIC DNA]</scope>
    <source>
        <strain evidence="3">LRV0_1</strain>
    </source>
</reference>
<gene>
    <name evidence="3" type="ORF">OUZ56_014853</name>
</gene>
<sequence length="269" mass="31336">MEIKKEPEETRETEKQEESHEEEDRKLPAWMLTLDETTTQNEEGPKSPPPSRDEKDSDKTETVTSTSKNERIACKYGEHCYRKNPTHKQEFSHPGDDDYIPVPNEEEDGTQQDGNDNRPECQYGTSCYRQNPQHKRDFKHTQPPSTDGPVTKKPRKTGSPFFIKLVVPFTKIKYFFSFTVTAKRRRPSEADYESGGENEYDLSDPFIDDSEEDEENIEDEKDEDYVPDVDDEIDQDLLKDDQWKASADDAPEVLELLKDARDYLRNKKL</sequence>
<feature type="region of interest" description="Disordered" evidence="1">
    <location>
        <begin position="184"/>
        <end position="229"/>
    </location>
</feature>
<feature type="domain" description="PBZ-type" evidence="2">
    <location>
        <begin position="71"/>
        <end position="96"/>
    </location>
</feature>
<organism evidence="3 4">
    <name type="scientific">Daphnia magna</name>
    <dbReference type="NCBI Taxonomy" id="35525"/>
    <lineage>
        <taxon>Eukaryota</taxon>
        <taxon>Metazoa</taxon>
        <taxon>Ecdysozoa</taxon>
        <taxon>Arthropoda</taxon>
        <taxon>Crustacea</taxon>
        <taxon>Branchiopoda</taxon>
        <taxon>Diplostraca</taxon>
        <taxon>Cladocera</taxon>
        <taxon>Anomopoda</taxon>
        <taxon>Daphniidae</taxon>
        <taxon>Daphnia</taxon>
    </lineage>
</organism>
<dbReference type="Proteomes" id="UP001234178">
    <property type="component" value="Unassembled WGS sequence"/>
</dbReference>
<feature type="compositionally biased region" description="Basic and acidic residues" evidence="1">
    <location>
        <begin position="68"/>
        <end position="96"/>
    </location>
</feature>
<evidence type="ECO:0000313" key="4">
    <source>
        <dbReference type="Proteomes" id="UP001234178"/>
    </source>
</evidence>
<keyword evidence="4" id="KW-1185">Reference proteome</keyword>
<evidence type="ECO:0000256" key="1">
    <source>
        <dbReference type="SAM" id="MobiDB-lite"/>
    </source>
</evidence>
<protein>
    <recommendedName>
        <fullName evidence="2">PBZ-type domain-containing protein</fullName>
    </recommendedName>
</protein>
<dbReference type="Pfam" id="PF10283">
    <property type="entry name" value="zf-CCHH"/>
    <property type="match status" value="2"/>
</dbReference>
<dbReference type="PANTHER" id="PTHR21315">
    <property type="entry name" value="APRATAXIN AND PNK-LIKE FACTOR-RELATED"/>
    <property type="match status" value="1"/>
</dbReference>
<feature type="domain" description="PBZ-type" evidence="2">
    <location>
        <begin position="118"/>
        <end position="142"/>
    </location>
</feature>
<dbReference type="PANTHER" id="PTHR21315:SF2">
    <property type="entry name" value="APRATAXIN AND PNK-LIKE FACTOR"/>
    <property type="match status" value="1"/>
</dbReference>
<feature type="region of interest" description="Disordered" evidence="1">
    <location>
        <begin position="1"/>
        <end position="157"/>
    </location>
</feature>
<feature type="compositionally biased region" description="Basic and acidic residues" evidence="1">
    <location>
        <begin position="1"/>
        <end position="27"/>
    </location>
</feature>
<comment type="caution">
    <text evidence="3">The sequence shown here is derived from an EMBL/GenBank/DDBJ whole genome shotgun (WGS) entry which is preliminary data.</text>
</comment>